<reference evidence="1 2" key="1">
    <citation type="submission" date="2019-02" db="EMBL/GenBank/DDBJ databases">
        <title>Deep-cultivation of Planctomycetes and their phenomic and genomic characterization uncovers novel biology.</title>
        <authorList>
            <person name="Wiegand S."/>
            <person name="Jogler M."/>
            <person name="Boedeker C."/>
            <person name="Pinto D."/>
            <person name="Vollmers J."/>
            <person name="Rivas-Marin E."/>
            <person name="Kohn T."/>
            <person name="Peeters S.H."/>
            <person name="Heuer A."/>
            <person name="Rast P."/>
            <person name="Oberbeckmann S."/>
            <person name="Bunk B."/>
            <person name="Jeske O."/>
            <person name="Meyerdierks A."/>
            <person name="Storesund J.E."/>
            <person name="Kallscheuer N."/>
            <person name="Luecker S."/>
            <person name="Lage O.M."/>
            <person name="Pohl T."/>
            <person name="Merkel B.J."/>
            <person name="Hornburger P."/>
            <person name="Mueller R.-W."/>
            <person name="Bruemmer F."/>
            <person name="Labrenz M."/>
            <person name="Spormann A.M."/>
            <person name="Op den Camp H."/>
            <person name="Overmann J."/>
            <person name="Amann R."/>
            <person name="Jetten M.S.M."/>
            <person name="Mascher T."/>
            <person name="Medema M.H."/>
            <person name="Devos D.P."/>
            <person name="Kaster A.-K."/>
            <person name="Ovreas L."/>
            <person name="Rohde M."/>
            <person name="Galperin M.Y."/>
            <person name="Jogler C."/>
        </authorList>
    </citation>
    <scope>NUCLEOTIDE SEQUENCE [LARGE SCALE GENOMIC DNA]</scope>
    <source>
        <strain evidence="1 2">Pla133</strain>
    </source>
</reference>
<dbReference type="EMBL" id="CP036287">
    <property type="protein sequence ID" value="QDU65381.1"/>
    <property type="molecule type" value="Genomic_DNA"/>
</dbReference>
<accession>A0A518BEG5</accession>
<dbReference type="RefSeq" id="WP_145061925.1">
    <property type="nucleotide sequence ID" value="NZ_CP036287.1"/>
</dbReference>
<dbReference type="KEGG" id="pbap:Pla133_04460"/>
<sequence length="342" mass="39686">MARKRTTTSRGRWATLPDAELLDWRLCDLGLAIEGSELEGRVERLHEELARRGLRFKPYVWLSTDWFTPDGATGFAIPFYLAHERLVRLERSQMLQVEGGSQDECLRILRHEAAHAIDNAYHLRRRRSWRETFGRPGDAYESSYTPDPTSRAHVLNLDYWYSQSHPLEDWAETFAVWLGSGSRWRTRYADWPALAKLEYVDVLMAEIADKPPALRTRAREDNVASVRTTLREYYAQKREFYAQEGTPAFAGQLERVFPALDKGPRASTFLRRNRRNLVRRVAAATGQHRYLLDHALREMIERSHLRELRLPSTEADALVDAAVVLTSLSSQFLYGAHPRYQR</sequence>
<gene>
    <name evidence="1" type="ORF">Pla133_04460</name>
</gene>
<dbReference type="AlphaFoldDB" id="A0A518BEG5"/>
<dbReference type="Proteomes" id="UP000316921">
    <property type="component" value="Chromosome"/>
</dbReference>
<evidence type="ECO:0000313" key="2">
    <source>
        <dbReference type="Proteomes" id="UP000316921"/>
    </source>
</evidence>
<name>A0A518BEG5_9BACT</name>
<proteinExistence type="predicted"/>
<dbReference type="Gene3D" id="3.40.390.70">
    <property type="match status" value="1"/>
</dbReference>
<evidence type="ECO:0000313" key="1">
    <source>
        <dbReference type="EMBL" id="QDU65381.1"/>
    </source>
</evidence>
<keyword evidence="2" id="KW-1185">Reference proteome</keyword>
<organism evidence="1 2">
    <name type="scientific">Engelhardtia mirabilis</name>
    <dbReference type="NCBI Taxonomy" id="2528011"/>
    <lineage>
        <taxon>Bacteria</taxon>
        <taxon>Pseudomonadati</taxon>
        <taxon>Planctomycetota</taxon>
        <taxon>Planctomycetia</taxon>
        <taxon>Planctomycetia incertae sedis</taxon>
        <taxon>Engelhardtia</taxon>
    </lineage>
</organism>
<protein>
    <submittedName>
        <fullName evidence="1">Uncharacterized protein</fullName>
    </submittedName>
</protein>